<dbReference type="PROSITE" id="PS52050">
    <property type="entry name" value="WYL"/>
    <property type="match status" value="1"/>
</dbReference>
<dbReference type="EMBL" id="JBHTMN010000018">
    <property type="protein sequence ID" value="MFD1385014.1"/>
    <property type="molecule type" value="Genomic_DNA"/>
</dbReference>
<dbReference type="PANTHER" id="PTHR34580">
    <property type="match status" value="1"/>
</dbReference>
<name>A0ABW4B4L4_9GAMM</name>
<dbReference type="InterPro" id="IPR026881">
    <property type="entry name" value="WYL_dom"/>
</dbReference>
<gene>
    <name evidence="3" type="ORF">ACFQ45_16790</name>
</gene>
<dbReference type="RefSeq" id="WP_377369775.1">
    <property type="nucleotide sequence ID" value="NZ_JBHTMN010000018.1"/>
</dbReference>
<dbReference type="PANTHER" id="PTHR34580:SF1">
    <property type="entry name" value="PROTEIN PAFC"/>
    <property type="match status" value="1"/>
</dbReference>
<keyword evidence="4" id="KW-1185">Reference proteome</keyword>
<evidence type="ECO:0000259" key="1">
    <source>
        <dbReference type="Pfam" id="PF13280"/>
    </source>
</evidence>
<dbReference type="InterPro" id="IPR051534">
    <property type="entry name" value="CBASS_pafABC_assoc_protein"/>
</dbReference>
<dbReference type="Proteomes" id="UP001597059">
    <property type="component" value="Unassembled WGS sequence"/>
</dbReference>
<protein>
    <submittedName>
        <fullName evidence="3">Helix-turn-helix transcriptional regulator</fullName>
    </submittedName>
</protein>
<dbReference type="Pfam" id="PF25583">
    <property type="entry name" value="WCX"/>
    <property type="match status" value="1"/>
</dbReference>
<evidence type="ECO:0000313" key="4">
    <source>
        <dbReference type="Proteomes" id="UP001597059"/>
    </source>
</evidence>
<feature type="domain" description="WCX" evidence="2">
    <location>
        <begin position="248"/>
        <end position="324"/>
    </location>
</feature>
<accession>A0ABW4B4L4</accession>
<feature type="domain" description="WYL" evidence="1">
    <location>
        <begin position="153"/>
        <end position="218"/>
    </location>
</feature>
<evidence type="ECO:0000313" key="3">
    <source>
        <dbReference type="EMBL" id="MFD1385014.1"/>
    </source>
</evidence>
<comment type="caution">
    <text evidence="3">The sequence shown here is derived from an EMBL/GenBank/DDBJ whole genome shotgun (WGS) entry which is preliminary data.</text>
</comment>
<evidence type="ECO:0000259" key="2">
    <source>
        <dbReference type="Pfam" id="PF25583"/>
    </source>
</evidence>
<organism evidence="3 4">
    <name type="scientific">Rhodanobacter aciditrophus</name>
    <dbReference type="NCBI Taxonomy" id="1623218"/>
    <lineage>
        <taxon>Bacteria</taxon>
        <taxon>Pseudomonadati</taxon>
        <taxon>Pseudomonadota</taxon>
        <taxon>Gammaproteobacteria</taxon>
        <taxon>Lysobacterales</taxon>
        <taxon>Rhodanobacteraceae</taxon>
        <taxon>Rhodanobacter</taxon>
    </lineage>
</organism>
<reference evidence="4" key="1">
    <citation type="journal article" date="2019" name="Int. J. Syst. Evol. Microbiol.">
        <title>The Global Catalogue of Microorganisms (GCM) 10K type strain sequencing project: providing services to taxonomists for standard genome sequencing and annotation.</title>
        <authorList>
            <consortium name="The Broad Institute Genomics Platform"/>
            <consortium name="The Broad Institute Genome Sequencing Center for Infectious Disease"/>
            <person name="Wu L."/>
            <person name="Ma J."/>
        </authorList>
    </citation>
    <scope>NUCLEOTIDE SEQUENCE [LARGE SCALE GENOMIC DNA]</scope>
    <source>
        <strain evidence="4">JCM 30774</strain>
    </source>
</reference>
<sequence length="341" mass="38441">MDSIIRYISILELIPIGPDNAVSTTGILKALREKGFSISSRKLQRDLTSLSMYYPIECNDKSRPYRWSFEFGYKGSFVAMDPATAVNAILAHEYLAGVVPAPLLSQLTPQLNRARDFMQSHSDGVYLNWLDKVAVVPEGKVLRPAAIDPDFWKSVCEAIMSNKALDVVYESHSKDEPQKFVLHPYGVMVRKSATYILGSYNNYDDVRQYALHRFTSLKISSGGFRPRPEFTIQKYIDAGEPGVKYSDEPIQLEALISKDLAKRLSETKLSDSQIILETDDEKWRLLRAVIPDDRDTRSWLLSRGAELIVREPISLKSSLLEEVASIKELSDSLGGLKAKME</sequence>
<dbReference type="Pfam" id="PF13280">
    <property type="entry name" value="WYL"/>
    <property type="match status" value="1"/>
</dbReference>
<proteinExistence type="predicted"/>
<dbReference type="InterPro" id="IPR057727">
    <property type="entry name" value="WCX_dom"/>
</dbReference>